<dbReference type="Proteomes" id="UP000799754">
    <property type="component" value="Unassembled WGS sequence"/>
</dbReference>
<dbReference type="EMBL" id="MU006701">
    <property type="protein sequence ID" value="KAF2633452.1"/>
    <property type="molecule type" value="Genomic_DNA"/>
</dbReference>
<keyword evidence="2" id="KW-1185">Reference proteome</keyword>
<proteinExistence type="predicted"/>
<reference evidence="1" key="1">
    <citation type="journal article" date="2020" name="Stud. Mycol.">
        <title>101 Dothideomycetes genomes: a test case for predicting lifestyles and emergence of pathogens.</title>
        <authorList>
            <person name="Haridas S."/>
            <person name="Albert R."/>
            <person name="Binder M."/>
            <person name="Bloem J."/>
            <person name="Labutti K."/>
            <person name="Salamov A."/>
            <person name="Andreopoulos B."/>
            <person name="Baker S."/>
            <person name="Barry K."/>
            <person name="Bills G."/>
            <person name="Bluhm B."/>
            <person name="Cannon C."/>
            <person name="Castanera R."/>
            <person name="Culley D."/>
            <person name="Daum C."/>
            <person name="Ezra D."/>
            <person name="Gonzalez J."/>
            <person name="Henrissat B."/>
            <person name="Kuo A."/>
            <person name="Liang C."/>
            <person name="Lipzen A."/>
            <person name="Lutzoni F."/>
            <person name="Magnuson J."/>
            <person name="Mondo S."/>
            <person name="Nolan M."/>
            <person name="Ohm R."/>
            <person name="Pangilinan J."/>
            <person name="Park H.-J."/>
            <person name="Ramirez L."/>
            <person name="Alfaro M."/>
            <person name="Sun H."/>
            <person name="Tritt A."/>
            <person name="Yoshinaga Y."/>
            <person name="Zwiers L.-H."/>
            <person name="Turgeon B."/>
            <person name="Goodwin S."/>
            <person name="Spatafora J."/>
            <person name="Crous P."/>
            <person name="Grigoriev I."/>
        </authorList>
    </citation>
    <scope>NUCLEOTIDE SEQUENCE</scope>
    <source>
        <strain evidence="1">CBS 525.71</strain>
    </source>
</reference>
<organism evidence="1 2">
    <name type="scientific">Macroventuria anomochaeta</name>
    <dbReference type="NCBI Taxonomy" id="301207"/>
    <lineage>
        <taxon>Eukaryota</taxon>
        <taxon>Fungi</taxon>
        <taxon>Dikarya</taxon>
        <taxon>Ascomycota</taxon>
        <taxon>Pezizomycotina</taxon>
        <taxon>Dothideomycetes</taxon>
        <taxon>Pleosporomycetidae</taxon>
        <taxon>Pleosporales</taxon>
        <taxon>Pleosporineae</taxon>
        <taxon>Didymellaceae</taxon>
        <taxon>Macroventuria</taxon>
    </lineage>
</organism>
<sequence>MLWLCLFPAAMNVAGRPYIYKELCSPALLYLLPSIRSTLKGSDSVHMCQRPLLKTAAEMAHVVPCLLLSFPTQFNYLCSPNSSRKIERPLNRNESHRILKSKKEHRCFECHPVRRHSLKRPVILLSSTNTERLRSFPTRCFSAPKGTLDHCMTPPCTSCAYKCPSIFFLCHNIH</sequence>
<comment type="caution">
    <text evidence="1">The sequence shown here is derived from an EMBL/GenBank/DDBJ whole genome shotgun (WGS) entry which is preliminary data.</text>
</comment>
<evidence type="ECO:0000313" key="2">
    <source>
        <dbReference type="Proteomes" id="UP000799754"/>
    </source>
</evidence>
<name>A0ACB6SHM3_9PLEO</name>
<evidence type="ECO:0000313" key="1">
    <source>
        <dbReference type="EMBL" id="KAF2633452.1"/>
    </source>
</evidence>
<accession>A0ACB6SHM3</accession>
<gene>
    <name evidence="1" type="ORF">BU25DRAFT_5680</name>
</gene>
<protein>
    <submittedName>
        <fullName evidence="1">Uncharacterized protein</fullName>
    </submittedName>
</protein>